<keyword evidence="3" id="KW-1185">Reference proteome</keyword>
<keyword evidence="1" id="KW-1133">Transmembrane helix</keyword>
<keyword evidence="1" id="KW-0812">Transmembrane</keyword>
<accession>A0A9Q1C6M4</accession>
<feature type="transmembrane region" description="Helical" evidence="1">
    <location>
        <begin position="14"/>
        <end position="32"/>
    </location>
</feature>
<proteinExistence type="predicted"/>
<evidence type="ECO:0000313" key="2">
    <source>
        <dbReference type="EMBL" id="KAJ8039188.1"/>
    </source>
</evidence>
<keyword evidence="1" id="KW-0472">Membrane</keyword>
<reference evidence="2" key="1">
    <citation type="submission" date="2021-10" db="EMBL/GenBank/DDBJ databases">
        <title>Tropical sea cucumber genome reveals ecological adaptation and Cuvierian tubules defense mechanism.</title>
        <authorList>
            <person name="Chen T."/>
        </authorList>
    </citation>
    <scope>NUCLEOTIDE SEQUENCE</scope>
    <source>
        <strain evidence="2">Nanhai2018</strain>
        <tissue evidence="2">Muscle</tissue>
    </source>
</reference>
<dbReference type="Proteomes" id="UP001152320">
    <property type="component" value="Chromosome 7"/>
</dbReference>
<gene>
    <name evidence="2" type="ORF">HOLleu_16826</name>
</gene>
<feature type="transmembrane region" description="Helical" evidence="1">
    <location>
        <begin position="216"/>
        <end position="234"/>
    </location>
</feature>
<dbReference type="AlphaFoldDB" id="A0A9Q1C6M4"/>
<name>A0A9Q1C6M4_HOLLE</name>
<protein>
    <submittedName>
        <fullName evidence="2">Uncharacterized protein</fullName>
    </submittedName>
</protein>
<feature type="transmembrane region" description="Helical" evidence="1">
    <location>
        <begin position="106"/>
        <end position="130"/>
    </location>
</feature>
<evidence type="ECO:0000256" key="1">
    <source>
        <dbReference type="SAM" id="Phobius"/>
    </source>
</evidence>
<feature type="transmembrane region" description="Helical" evidence="1">
    <location>
        <begin position="39"/>
        <end position="61"/>
    </location>
</feature>
<feature type="transmembrane region" description="Helical" evidence="1">
    <location>
        <begin position="145"/>
        <end position="164"/>
    </location>
</feature>
<organism evidence="2 3">
    <name type="scientific">Holothuria leucospilota</name>
    <name type="common">Black long sea cucumber</name>
    <name type="synonym">Mertensiothuria leucospilota</name>
    <dbReference type="NCBI Taxonomy" id="206669"/>
    <lineage>
        <taxon>Eukaryota</taxon>
        <taxon>Metazoa</taxon>
        <taxon>Echinodermata</taxon>
        <taxon>Eleutherozoa</taxon>
        <taxon>Echinozoa</taxon>
        <taxon>Holothuroidea</taxon>
        <taxon>Aspidochirotacea</taxon>
        <taxon>Aspidochirotida</taxon>
        <taxon>Holothuriidae</taxon>
        <taxon>Holothuria</taxon>
    </lineage>
</organism>
<evidence type="ECO:0000313" key="3">
    <source>
        <dbReference type="Proteomes" id="UP001152320"/>
    </source>
</evidence>
<feature type="transmembrane region" description="Helical" evidence="1">
    <location>
        <begin position="176"/>
        <end position="196"/>
    </location>
</feature>
<dbReference type="EMBL" id="JAIZAY010000007">
    <property type="protein sequence ID" value="KAJ8039188.1"/>
    <property type="molecule type" value="Genomic_DNA"/>
</dbReference>
<feature type="transmembrane region" description="Helical" evidence="1">
    <location>
        <begin position="273"/>
        <end position="292"/>
    </location>
</feature>
<comment type="caution">
    <text evidence="2">The sequence shown here is derived from an EMBL/GenBank/DDBJ whole genome shotgun (WGS) entry which is preliminary data.</text>
</comment>
<sequence>MSRDADLRHDSTEMAHLVGEFIFWFATVLITTRCGRRWWLLYQGIMTLGIALMGFISPHFAYNTVMKSLVGDFDDCHNFTIRVFSLLYLIYGLTLLYCLSSTDNRAVSALMESLCVAYALQFICHFVFWVRKPTGEPVHYPEKGLPFFLAMMLGNFLYLIVGQTDYSDIKKQSGNLNARFDALALFIIGGSVYAFSKDILHLMTNKTDFDSAHVEVLSVASCYILCSATISLQADVFTQETRRKMYLCRIFESVCCIALVLTYFFFYDVLTTTSLWVVLMYGMLAGNALIAIKKLPAKSKD</sequence>
<feature type="transmembrane region" description="Helical" evidence="1">
    <location>
        <begin position="246"/>
        <end position="267"/>
    </location>
</feature>
<feature type="transmembrane region" description="Helical" evidence="1">
    <location>
        <begin position="81"/>
        <end position="99"/>
    </location>
</feature>